<evidence type="ECO:0000313" key="1">
    <source>
        <dbReference type="EMBL" id="RAO79241.1"/>
    </source>
</evidence>
<reference evidence="1 2" key="1">
    <citation type="submission" date="2018-06" db="EMBL/GenBank/DDBJ databases">
        <title>Draft genome sequence of hyperthermophilic methanogen Methanothermobacter tenebrarum sp. MCM-B 1447.</title>
        <authorList>
            <person name="Pore S.D."/>
            <person name="Dagar S."/>
            <person name="Dhakephalkar P.K."/>
        </authorList>
    </citation>
    <scope>NUCLEOTIDE SEQUENCE [LARGE SCALE GENOMIC DNA]</scope>
    <source>
        <strain evidence="1 2">MCM B 1447</strain>
    </source>
</reference>
<comment type="caution">
    <text evidence="1">The sequence shown here is derived from an EMBL/GenBank/DDBJ whole genome shotgun (WGS) entry which is preliminary data.</text>
</comment>
<dbReference type="EMBL" id="QLOE01000004">
    <property type="protein sequence ID" value="RAO79241.1"/>
    <property type="molecule type" value="Genomic_DNA"/>
</dbReference>
<dbReference type="Proteomes" id="UP000249782">
    <property type="component" value="Unassembled WGS sequence"/>
</dbReference>
<proteinExistence type="predicted"/>
<sequence length="132" mass="15633">MSGFENFQRVTKITEIKNELKEYDFEMKLLKDAESYLAVAGDGEALYIFMILLPYKEEFKILKRHIWRFKTLAYKFKAKPYLVTYNIMTTIYPLHALEDAGKHFILDTEKSKGLMFSFDTIVSKQLQERLTI</sequence>
<keyword evidence="2" id="KW-1185">Reference proteome</keyword>
<organism evidence="1 2">
    <name type="scientific">Methanothermobacter tenebrarum</name>
    <dbReference type="NCBI Taxonomy" id="680118"/>
    <lineage>
        <taxon>Archaea</taxon>
        <taxon>Methanobacteriati</taxon>
        <taxon>Methanobacteriota</taxon>
        <taxon>Methanomada group</taxon>
        <taxon>Methanobacteria</taxon>
        <taxon>Methanobacteriales</taxon>
        <taxon>Methanobacteriaceae</taxon>
        <taxon>Methanothermobacter</taxon>
    </lineage>
</organism>
<dbReference type="AlphaFoldDB" id="A0A328PDI6"/>
<dbReference type="OrthoDB" id="379853at2157"/>
<gene>
    <name evidence="1" type="ORF">DPC56_04805</name>
</gene>
<name>A0A328PDI6_9EURY</name>
<dbReference type="RefSeq" id="WP_112093929.1">
    <property type="nucleotide sequence ID" value="NZ_QLOE01000004.1"/>
</dbReference>
<evidence type="ECO:0000313" key="2">
    <source>
        <dbReference type="Proteomes" id="UP000249782"/>
    </source>
</evidence>
<accession>A0A328PDI6</accession>
<protein>
    <submittedName>
        <fullName evidence="1">Uncharacterized protein</fullName>
    </submittedName>
</protein>